<organism evidence="1">
    <name type="scientific">marine sediment metagenome</name>
    <dbReference type="NCBI Taxonomy" id="412755"/>
    <lineage>
        <taxon>unclassified sequences</taxon>
        <taxon>metagenomes</taxon>
        <taxon>ecological metagenomes</taxon>
    </lineage>
</organism>
<accession>A0A0F9MEZ2</accession>
<reference evidence="1" key="1">
    <citation type="journal article" date="2015" name="Nature">
        <title>Complex archaea that bridge the gap between prokaryotes and eukaryotes.</title>
        <authorList>
            <person name="Spang A."/>
            <person name="Saw J.H."/>
            <person name="Jorgensen S.L."/>
            <person name="Zaremba-Niedzwiedzka K."/>
            <person name="Martijn J."/>
            <person name="Lind A.E."/>
            <person name="van Eijk R."/>
            <person name="Schleper C."/>
            <person name="Guy L."/>
            <person name="Ettema T.J."/>
        </authorList>
    </citation>
    <scope>NUCLEOTIDE SEQUENCE</scope>
</reference>
<dbReference type="AlphaFoldDB" id="A0A0F9MEZ2"/>
<evidence type="ECO:0000313" key="1">
    <source>
        <dbReference type="EMBL" id="KKM97866.1"/>
    </source>
</evidence>
<sequence>MMKISIVLILTCIMINTKSLTQDAEQQLTGTQLDALMTGNTVYLREPNGGGDIVLWYGADGKAMARLPSGGLLHGTWAVKGDLSCIKWSYAPNNDSCSKLVRRGGGLVLLENGTDRLLGTVNKIVPKNIENL</sequence>
<dbReference type="EMBL" id="LAZR01005698">
    <property type="protein sequence ID" value="KKM97866.1"/>
    <property type="molecule type" value="Genomic_DNA"/>
</dbReference>
<gene>
    <name evidence="1" type="ORF">LCGC14_1163700</name>
</gene>
<proteinExistence type="predicted"/>
<protein>
    <submittedName>
        <fullName evidence="1">Uncharacterized protein</fullName>
    </submittedName>
</protein>
<comment type="caution">
    <text evidence="1">The sequence shown here is derived from an EMBL/GenBank/DDBJ whole genome shotgun (WGS) entry which is preliminary data.</text>
</comment>
<name>A0A0F9MEZ2_9ZZZZ</name>